<reference evidence="2 3" key="1">
    <citation type="submission" date="2022-02" db="EMBL/GenBank/DDBJ databases">
        <title>Uncovering new skin microbiome diversity through culturing and metagenomics.</title>
        <authorList>
            <person name="Conlan S."/>
            <person name="Deming C."/>
            <person name="Nisc Comparative Sequencing Program N."/>
            <person name="Segre J.A."/>
        </authorList>
    </citation>
    <scope>NUCLEOTIDE SEQUENCE [LARGE SCALE GENOMIC DNA]</scope>
    <source>
        <strain evidence="2 3">ACRQZ</strain>
    </source>
</reference>
<dbReference type="PANTHER" id="PTHR37817">
    <property type="entry name" value="N-ACETYLTRANSFERASE EIS"/>
    <property type="match status" value="1"/>
</dbReference>
<dbReference type="InterPro" id="IPR000182">
    <property type="entry name" value="GNAT_dom"/>
</dbReference>
<name>A0ABS9PYM5_9MICO</name>
<dbReference type="SUPFAM" id="SSF55718">
    <property type="entry name" value="SCP-like"/>
    <property type="match status" value="1"/>
</dbReference>
<dbReference type="PROSITE" id="PS51186">
    <property type="entry name" value="GNAT"/>
    <property type="match status" value="1"/>
</dbReference>
<dbReference type="GO" id="GO:0016746">
    <property type="term" value="F:acyltransferase activity"/>
    <property type="evidence" value="ECO:0007669"/>
    <property type="project" value="UniProtKB-KW"/>
</dbReference>
<organism evidence="2 3">
    <name type="scientific">Arsenicicoccus bolidensis</name>
    <dbReference type="NCBI Taxonomy" id="229480"/>
    <lineage>
        <taxon>Bacteria</taxon>
        <taxon>Bacillati</taxon>
        <taxon>Actinomycetota</taxon>
        <taxon>Actinomycetes</taxon>
        <taxon>Micrococcales</taxon>
        <taxon>Intrasporangiaceae</taxon>
        <taxon>Arsenicicoccus</taxon>
    </lineage>
</organism>
<keyword evidence="3" id="KW-1185">Reference proteome</keyword>
<dbReference type="InterPro" id="IPR036527">
    <property type="entry name" value="SCP2_sterol-bd_dom_sf"/>
</dbReference>
<dbReference type="Proteomes" id="UP001521931">
    <property type="component" value="Unassembled WGS sequence"/>
</dbReference>
<dbReference type="InterPro" id="IPR025559">
    <property type="entry name" value="Eis_dom"/>
</dbReference>
<evidence type="ECO:0000259" key="1">
    <source>
        <dbReference type="PROSITE" id="PS51186"/>
    </source>
</evidence>
<dbReference type="Pfam" id="PF17668">
    <property type="entry name" value="Acetyltransf_17"/>
    <property type="match status" value="1"/>
</dbReference>
<keyword evidence="2" id="KW-0808">Transferase</keyword>
<dbReference type="Gene3D" id="3.30.1050.10">
    <property type="entry name" value="SCP2 sterol-binding domain"/>
    <property type="match status" value="1"/>
</dbReference>
<dbReference type="InterPro" id="IPR051554">
    <property type="entry name" value="Acetyltransferase_Eis"/>
</dbReference>
<dbReference type="SUPFAM" id="SSF55729">
    <property type="entry name" value="Acyl-CoA N-acyltransferases (Nat)"/>
    <property type="match status" value="1"/>
</dbReference>
<evidence type="ECO:0000313" key="2">
    <source>
        <dbReference type="EMBL" id="MCG7320725.1"/>
    </source>
</evidence>
<proteinExistence type="predicted"/>
<dbReference type="EMBL" id="JAKRCV010000004">
    <property type="protein sequence ID" value="MCG7320725.1"/>
    <property type="molecule type" value="Genomic_DNA"/>
</dbReference>
<dbReference type="PANTHER" id="PTHR37817:SF1">
    <property type="entry name" value="N-ACETYLTRANSFERASE EIS"/>
    <property type="match status" value="1"/>
</dbReference>
<protein>
    <submittedName>
        <fullName evidence="2">GNAT family N-acetyltransferase</fullName>
        <ecNumber evidence="2">2.3.1.-</ecNumber>
    </submittedName>
</protein>
<gene>
    <name evidence="2" type="ORF">MHL29_02290</name>
</gene>
<dbReference type="InterPro" id="IPR016181">
    <property type="entry name" value="Acyl_CoA_acyltransferase"/>
</dbReference>
<feature type="domain" description="N-acetyltransferase" evidence="1">
    <location>
        <begin position="6"/>
        <end position="150"/>
    </location>
</feature>
<dbReference type="RefSeq" id="WP_239261905.1">
    <property type="nucleotide sequence ID" value="NZ_JAKRCV010000004.1"/>
</dbReference>
<dbReference type="Pfam" id="PF13530">
    <property type="entry name" value="SCP2_2"/>
    <property type="match status" value="1"/>
</dbReference>
<comment type="caution">
    <text evidence="2">The sequence shown here is derived from an EMBL/GenBank/DDBJ whole genome shotgun (WGS) entry which is preliminary data.</text>
</comment>
<sequence length="411" mass="43977">MTGGRPVVRALTVDDARASWDLGVESFGHAEPAPDPLPDPTRRGRVMLGAFVDDTLVGRVGALSLSSWWGGREVPTAGIASVAVRLEERGSGSLGLLMPALHDRARERGDVLATLYATAQGIYRRFGYETVTSFDQVELPTRLLLDVPVDEPADAQDGTPEVRLRRGTADDLDAMQAAYTRWAREHDGPLTRSGPQFPPDVTAFLQALDGAHVTLVEEDGAVTGYATWRRTDGYHQGVTAVDDLVVITPSAARALLHQLGTSHAVAPTTTLWTSGADPLRLHLPGNAWRPVDQRPYALAVLDVPAAFEARGYPGHLDADLTFAVSPGHGGDPVAGTYRLRVTAGRATCERLADDPAPGIRLLHPRALSLAYAGAQPSSAQRQAGLLTGPADDDAVWDTLTGGRQVRVRDYF</sequence>
<dbReference type="EC" id="2.3.1.-" evidence="2"/>
<evidence type="ECO:0000313" key="3">
    <source>
        <dbReference type="Proteomes" id="UP001521931"/>
    </source>
</evidence>
<accession>A0ABS9PYM5</accession>
<dbReference type="Pfam" id="PF13527">
    <property type="entry name" value="Acetyltransf_9"/>
    <property type="match status" value="1"/>
</dbReference>
<dbReference type="InterPro" id="IPR041380">
    <property type="entry name" value="Acetyltransf_17"/>
</dbReference>
<dbReference type="Gene3D" id="3.40.630.30">
    <property type="match status" value="2"/>
</dbReference>
<keyword evidence="2" id="KW-0012">Acyltransferase</keyword>